<dbReference type="Pfam" id="PF05721">
    <property type="entry name" value="PhyH"/>
    <property type="match status" value="1"/>
</dbReference>
<sequence>MTWAEQLERDGYALLPAAIAPAAVAEAVRTWSEITAANAEADAVLTGSAGPAYGARNVLDLWPGVVSLVRTGPVRNALRVTLGPGAGVVRGLYFDKPPGHSWALPWHKDYSLAVKERRPSSHFTKPTVKAGVPHVIAPQSVLDRMLTVRIHLDPMTPDNGPLRVIPGSHRFYDQRNDEPRDAVTLECGAGDALLMRPLLTHASGHSRAETGLHRRIVHLECAADCVLADGFEWMWFCNVEG</sequence>
<evidence type="ECO:0000313" key="3">
    <source>
        <dbReference type="Proteomes" id="UP001272242"/>
    </source>
</evidence>
<dbReference type="SUPFAM" id="SSF51197">
    <property type="entry name" value="Clavaminate synthase-like"/>
    <property type="match status" value="1"/>
</dbReference>
<name>A0ABU5F7K5_9BACT</name>
<protein>
    <submittedName>
        <fullName evidence="2">Phytanoyl-CoA dioxygenase family protein</fullName>
    </submittedName>
</protein>
<dbReference type="InterPro" id="IPR008775">
    <property type="entry name" value="Phytyl_CoA_dOase-like"/>
</dbReference>
<dbReference type="PANTHER" id="PTHR20883">
    <property type="entry name" value="PHYTANOYL-COA DIOXYGENASE DOMAIN CONTAINING 1"/>
    <property type="match status" value="1"/>
</dbReference>
<reference evidence="3" key="1">
    <citation type="journal article" date="2023" name="Mar. Drugs">
        <title>Gemmata algarum, a Novel Planctomycete Isolated from an Algal Mat, Displays Antimicrobial Activity.</title>
        <authorList>
            <person name="Kumar G."/>
            <person name="Kallscheuer N."/>
            <person name="Kashif M."/>
            <person name="Ahamad S."/>
            <person name="Jagadeeshwari U."/>
            <person name="Pannikurungottu S."/>
            <person name="Haufschild T."/>
            <person name="Kabuu M."/>
            <person name="Sasikala C."/>
            <person name="Jogler C."/>
            <person name="Ramana C."/>
        </authorList>
    </citation>
    <scope>NUCLEOTIDE SEQUENCE [LARGE SCALE GENOMIC DNA]</scope>
    <source>
        <strain evidence="3">JC673</strain>
    </source>
</reference>
<keyword evidence="2" id="KW-0560">Oxidoreductase</keyword>
<dbReference type="PANTHER" id="PTHR20883:SF48">
    <property type="entry name" value="ECTOINE DIOXYGENASE"/>
    <property type="match status" value="1"/>
</dbReference>
<comment type="cofactor">
    <cofactor evidence="1">
        <name>Fe(2+)</name>
        <dbReference type="ChEBI" id="CHEBI:29033"/>
    </cofactor>
</comment>
<dbReference type="EMBL" id="JAXBLV010000200">
    <property type="protein sequence ID" value="MDY3561854.1"/>
    <property type="molecule type" value="Genomic_DNA"/>
</dbReference>
<organism evidence="2 3">
    <name type="scientific">Gemmata algarum</name>
    <dbReference type="NCBI Taxonomy" id="2975278"/>
    <lineage>
        <taxon>Bacteria</taxon>
        <taxon>Pseudomonadati</taxon>
        <taxon>Planctomycetota</taxon>
        <taxon>Planctomycetia</taxon>
        <taxon>Gemmatales</taxon>
        <taxon>Gemmataceae</taxon>
        <taxon>Gemmata</taxon>
    </lineage>
</organism>
<keyword evidence="2" id="KW-0223">Dioxygenase</keyword>
<dbReference type="Gene3D" id="2.60.120.620">
    <property type="entry name" value="q2cbj1_9rhob like domain"/>
    <property type="match status" value="1"/>
</dbReference>
<accession>A0ABU5F7K5</accession>
<gene>
    <name evidence="2" type="ORF">R5W23_003282</name>
</gene>
<dbReference type="RefSeq" id="WP_320688201.1">
    <property type="nucleotide sequence ID" value="NZ_JAXBLV010000200.1"/>
</dbReference>
<evidence type="ECO:0000313" key="2">
    <source>
        <dbReference type="EMBL" id="MDY3561854.1"/>
    </source>
</evidence>
<evidence type="ECO:0000256" key="1">
    <source>
        <dbReference type="ARBA" id="ARBA00001954"/>
    </source>
</evidence>
<dbReference type="Proteomes" id="UP001272242">
    <property type="component" value="Unassembled WGS sequence"/>
</dbReference>
<dbReference type="GO" id="GO:0051213">
    <property type="term" value="F:dioxygenase activity"/>
    <property type="evidence" value="ECO:0007669"/>
    <property type="project" value="UniProtKB-KW"/>
</dbReference>
<comment type="caution">
    <text evidence="2">The sequence shown here is derived from an EMBL/GenBank/DDBJ whole genome shotgun (WGS) entry which is preliminary data.</text>
</comment>
<keyword evidence="3" id="KW-1185">Reference proteome</keyword>
<proteinExistence type="predicted"/>